<dbReference type="AlphaFoldDB" id="A0A0G4IAL2"/>
<accession>A0A0G4IAL2</accession>
<dbReference type="VEuPathDB" id="CryptoDB:Cvel_2117"/>
<reference evidence="1" key="1">
    <citation type="submission" date="2014-11" db="EMBL/GenBank/DDBJ databases">
        <authorList>
            <person name="Otto D Thomas"/>
            <person name="Naeem Raeece"/>
        </authorList>
    </citation>
    <scope>NUCLEOTIDE SEQUENCE</scope>
</reference>
<gene>
    <name evidence="1" type="ORF">Cvel_2117</name>
</gene>
<sequence>MRKWATETYVDVIESIDKKIDGDREYEFLADALWSLFVFASKNSLSLRKSMNAFSAINDVASSERMGLKFSDRLLGIRFWKCVPDDIQKLAALWGTKQVDGKDRPVRSSFTFQKKFIADILGRFDSMDRINRNV</sequence>
<organism evidence="1">
    <name type="scientific">Chromera velia CCMP2878</name>
    <dbReference type="NCBI Taxonomy" id="1169474"/>
    <lineage>
        <taxon>Eukaryota</taxon>
        <taxon>Sar</taxon>
        <taxon>Alveolata</taxon>
        <taxon>Colpodellida</taxon>
        <taxon>Chromeraceae</taxon>
        <taxon>Chromera</taxon>
    </lineage>
</organism>
<protein>
    <submittedName>
        <fullName evidence="1">Uncharacterized protein</fullName>
    </submittedName>
</protein>
<evidence type="ECO:0000313" key="1">
    <source>
        <dbReference type="EMBL" id="CEM54191.1"/>
    </source>
</evidence>
<name>A0A0G4IAL2_9ALVE</name>
<proteinExistence type="predicted"/>
<dbReference type="PhylomeDB" id="A0A0G4IAL2"/>
<dbReference type="EMBL" id="CDMZ01005765">
    <property type="protein sequence ID" value="CEM54191.1"/>
    <property type="molecule type" value="Genomic_DNA"/>
</dbReference>